<reference evidence="7 8" key="1">
    <citation type="submission" date="2017-12" db="EMBL/GenBank/DDBJ databases">
        <title>Comparative genomics of Botrytis spp.</title>
        <authorList>
            <person name="Valero-Jimenez C.A."/>
            <person name="Tapia P."/>
            <person name="Veloso J."/>
            <person name="Silva-Moreno E."/>
            <person name="Staats M."/>
            <person name="Valdes J.H."/>
            <person name="Van Kan J.A.L."/>
        </authorList>
    </citation>
    <scope>NUCLEOTIDE SEQUENCE [LARGE SCALE GENOMIC DNA]</scope>
    <source>
        <strain evidence="7 8">MUCL11595</strain>
    </source>
</reference>
<evidence type="ECO:0000313" key="7">
    <source>
        <dbReference type="EMBL" id="TGO59093.1"/>
    </source>
</evidence>
<keyword evidence="8" id="KW-1185">Reference proteome</keyword>
<keyword evidence="2" id="KW-0813">Transport</keyword>
<dbReference type="EMBL" id="PQXN01000048">
    <property type="protein sequence ID" value="TGO59093.1"/>
    <property type="molecule type" value="Genomic_DNA"/>
</dbReference>
<dbReference type="InterPro" id="IPR050352">
    <property type="entry name" value="ABCG_transporters"/>
</dbReference>
<name>A0A4Z1IQR3_9HELO</name>
<dbReference type="GO" id="GO:0005524">
    <property type="term" value="F:ATP binding"/>
    <property type="evidence" value="ECO:0007669"/>
    <property type="project" value="InterPro"/>
</dbReference>
<protein>
    <recommendedName>
        <fullName evidence="6">ABC transporter domain-containing protein</fullName>
    </recommendedName>
</protein>
<dbReference type="SUPFAM" id="SSF52540">
    <property type="entry name" value="P-loop containing nucleoside triphosphate hydrolases"/>
    <property type="match status" value="1"/>
</dbReference>
<keyword evidence="5" id="KW-0472">Membrane</keyword>
<dbReference type="InterPro" id="IPR003439">
    <property type="entry name" value="ABC_transporter-like_ATP-bd"/>
</dbReference>
<dbReference type="GO" id="GO:0016887">
    <property type="term" value="F:ATP hydrolysis activity"/>
    <property type="evidence" value="ECO:0007669"/>
    <property type="project" value="InterPro"/>
</dbReference>
<dbReference type="Pfam" id="PF00005">
    <property type="entry name" value="ABC_tran"/>
    <property type="match status" value="1"/>
</dbReference>
<sequence length="95" mass="10945">MAMPEARFKKIIGYVPQDNVVVSEFTVRENILHSARIRLPRTWTEIEITRHVDDLLSCFGLSHIQNTFVVDPFKPVISGGQQKRTPHPPYLLLAY</sequence>
<evidence type="ECO:0000313" key="8">
    <source>
        <dbReference type="Proteomes" id="UP000297527"/>
    </source>
</evidence>
<comment type="subcellular location">
    <subcellularLocation>
        <location evidence="1">Membrane</location>
        <topology evidence="1">Multi-pass membrane protein</topology>
    </subcellularLocation>
</comment>
<feature type="domain" description="ABC transporter" evidence="6">
    <location>
        <begin position="6"/>
        <end position="84"/>
    </location>
</feature>
<evidence type="ECO:0000256" key="2">
    <source>
        <dbReference type="ARBA" id="ARBA00022448"/>
    </source>
</evidence>
<dbReference type="GO" id="GO:0042626">
    <property type="term" value="F:ATPase-coupled transmembrane transporter activity"/>
    <property type="evidence" value="ECO:0007669"/>
    <property type="project" value="TreeGrafter"/>
</dbReference>
<dbReference type="Gene3D" id="3.40.50.300">
    <property type="entry name" value="P-loop containing nucleotide triphosphate hydrolases"/>
    <property type="match status" value="1"/>
</dbReference>
<evidence type="ECO:0000256" key="1">
    <source>
        <dbReference type="ARBA" id="ARBA00004141"/>
    </source>
</evidence>
<dbReference type="PANTHER" id="PTHR48041">
    <property type="entry name" value="ABC TRANSPORTER G FAMILY MEMBER 28"/>
    <property type="match status" value="1"/>
</dbReference>
<accession>A0A4Z1IQR3</accession>
<dbReference type="Proteomes" id="UP000297527">
    <property type="component" value="Unassembled WGS sequence"/>
</dbReference>
<keyword evidence="4" id="KW-1133">Transmembrane helix</keyword>
<organism evidence="7 8">
    <name type="scientific">Botryotinia convoluta</name>
    <dbReference type="NCBI Taxonomy" id="54673"/>
    <lineage>
        <taxon>Eukaryota</taxon>
        <taxon>Fungi</taxon>
        <taxon>Dikarya</taxon>
        <taxon>Ascomycota</taxon>
        <taxon>Pezizomycotina</taxon>
        <taxon>Leotiomycetes</taxon>
        <taxon>Helotiales</taxon>
        <taxon>Sclerotiniaceae</taxon>
        <taxon>Botryotinia</taxon>
    </lineage>
</organism>
<proteinExistence type="predicted"/>
<dbReference type="PANTHER" id="PTHR48041:SF91">
    <property type="entry name" value="ABC TRANSPORTER G FAMILY MEMBER 28"/>
    <property type="match status" value="1"/>
</dbReference>
<dbReference type="GO" id="GO:0016020">
    <property type="term" value="C:membrane"/>
    <property type="evidence" value="ECO:0007669"/>
    <property type="project" value="UniProtKB-SubCell"/>
</dbReference>
<keyword evidence="3" id="KW-0812">Transmembrane</keyword>
<evidence type="ECO:0000256" key="4">
    <source>
        <dbReference type="ARBA" id="ARBA00022989"/>
    </source>
</evidence>
<comment type="caution">
    <text evidence="7">The sequence shown here is derived from an EMBL/GenBank/DDBJ whole genome shotgun (WGS) entry which is preliminary data.</text>
</comment>
<evidence type="ECO:0000259" key="6">
    <source>
        <dbReference type="Pfam" id="PF00005"/>
    </source>
</evidence>
<evidence type="ECO:0000256" key="3">
    <source>
        <dbReference type="ARBA" id="ARBA00022692"/>
    </source>
</evidence>
<gene>
    <name evidence="7" type="ORF">BCON_0048g00190</name>
</gene>
<evidence type="ECO:0000256" key="5">
    <source>
        <dbReference type="ARBA" id="ARBA00023136"/>
    </source>
</evidence>
<dbReference type="AlphaFoldDB" id="A0A4Z1IQR3"/>
<dbReference type="OrthoDB" id="66620at2759"/>
<dbReference type="InterPro" id="IPR027417">
    <property type="entry name" value="P-loop_NTPase"/>
</dbReference>